<feature type="transmembrane region" description="Helical" evidence="8">
    <location>
        <begin position="528"/>
        <end position="552"/>
    </location>
</feature>
<reference evidence="11" key="1">
    <citation type="journal article" date="2013" name="Mol. Phylogenet. Evol.">
        <title>Mitochondrial genomes to the rescue - Diurodrilidae in the myzostomid trap.</title>
        <authorList>
            <person name="Golombek A."/>
            <person name="Tobergte S."/>
            <person name="Nesnidal M.P."/>
            <person name="Purschke G."/>
            <person name="Struck T.H."/>
        </authorList>
    </citation>
    <scope>NUCLEOTIDE SEQUENCE</scope>
</reference>
<feature type="transmembrane region" description="Helical" evidence="8">
    <location>
        <begin position="360"/>
        <end position="383"/>
    </location>
</feature>
<dbReference type="EMBL" id="KC790350">
    <property type="protein sequence ID" value="AGJ89730.1"/>
    <property type="molecule type" value="Genomic_DNA"/>
</dbReference>
<evidence type="ECO:0000256" key="8">
    <source>
        <dbReference type="RuleBase" id="RU003404"/>
    </source>
</evidence>
<feature type="domain" description="NADH:quinone oxidoreductase/Mrp antiporter transmembrane" evidence="9">
    <location>
        <begin position="101"/>
        <end position="376"/>
    </location>
</feature>
<organism evidence="11">
    <name type="scientific">Diurodrilus subterraneus</name>
    <dbReference type="NCBI Taxonomy" id="1318637"/>
    <lineage>
        <taxon>Eukaryota</taxon>
        <taxon>Metazoa</taxon>
        <taxon>Spiralia</taxon>
        <taxon>Lophotrochozoa</taxon>
        <taxon>Annelida</taxon>
        <taxon>Polychaeta</taxon>
        <taxon>Errantia</taxon>
        <taxon>Eunicida</taxon>
        <taxon>Diurodrilidae</taxon>
        <taxon>Diurodrilus</taxon>
    </lineage>
</organism>
<comment type="catalytic activity">
    <reaction evidence="7 8">
        <text>a ubiquinone + NADH + 5 H(+)(in) = a ubiquinol + NAD(+) + 4 H(+)(out)</text>
        <dbReference type="Rhea" id="RHEA:29091"/>
        <dbReference type="Rhea" id="RHEA-COMP:9565"/>
        <dbReference type="Rhea" id="RHEA-COMP:9566"/>
        <dbReference type="ChEBI" id="CHEBI:15378"/>
        <dbReference type="ChEBI" id="CHEBI:16389"/>
        <dbReference type="ChEBI" id="CHEBI:17976"/>
        <dbReference type="ChEBI" id="CHEBI:57540"/>
        <dbReference type="ChEBI" id="CHEBI:57945"/>
        <dbReference type="EC" id="7.1.1.2"/>
    </reaction>
</comment>
<keyword evidence="8 11" id="KW-0496">Mitochondrion</keyword>
<accession>M9WDX9</accession>
<dbReference type="EC" id="7.1.1.2" evidence="2 8"/>
<gene>
    <name evidence="11" type="primary">nad5</name>
</gene>
<comment type="function">
    <text evidence="8">Core subunit of the mitochondrial membrane respiratory chain NADH dehydrogenase (Complex I) which catalyzes electron transfer from NADH through the respiratory chain, using ubiquinone as an electron acceptor. Essential for the catalytic activity and assembly of complex I.</text>
</comment>
<keyword evidence="8" id="KW-0520">NAD</keyword>
<dbReference type="PANTHER" id="PTHR42829:SF2">
    <property type="entry name" value="NADH-UBIQUINONE OXIDOREDUCTASE CHAIN 5"/>
    <property type="match status" value="1"/>
</dbReference>
<dbReference type="InterPro" id="IPR001750">
    <property type="entry name" value="ND/Mrp_TM"/>
</dbReference>
<keyword evidence="8" id="KW-0813">Transport</keyword>
<feature type="domain" description="NADH-Ubiquinone oxidoreductase (complex I) chain 5 N-terminal" evidence="10">
    <location>
        <begin position="40"/>
        <end position="82"/>
    </location>
</feature>
<dbReference type="PRINTS" id="PR01434">
    <property type="entry name" value="NADHDHGNASE5"/>
</dbReference>
<feature type="transmembrane region" description="Helical" evidence="8">
    <location>
        <begin position="232"/>
        <end position="253"/>
    </location>
</feature>
<feature type="transmembrane region" description="Helical" evidence="8">
    <location>
        <begin position="49"/>
        <end position="70"/>
    </location>
</feature>
<keyword evidence="4 8" id="KW-0812">Transmembrane</keyword>
<name>M9WDX9_9ANNE</name>
<feature type="transmembrane region" description="Helical" evidence="8">
    <location>
        <begin position="284"/>
        <end position="309"/>
    </location>
</feature>
<evidence type="ECO:0000259" key="10">
    <source>
        <dbReference type="Pfam" id="PF00662"/>
    </source>
</evidence>
<feature type="transmembrane region" description="Helical" evidence="8">
    <location>
        <begin position="260"/>
        <end position="278"/>
    </location>
</feature>
<feature type="transmembrane region" description="Helical" evidence="8">
    <location>
        <begin position="321"/>
        <end position="340"/>
    </location>
</feature>
<dbReference type="GO" id="GO:0003954">
    <property type="term" value="F:NADH dehydrogenase activity"/>
    <property type="evidence" value="ECO:0007669"/>
    <property type="project" value="TreeGrafter"/>
</dbReference>
<dbReference type="GO" id="GO:0016020">
    <property type="term" value="C:membrane"/>
    <property type="evidence" value="ECO:0007669"/>
    <property type="project" value="UniProtKB-SubCell"/>
</dbReference>
<feature type="transmembrane region" description="Helical" evidence="8">
    <location>
        <begin position="404"/>
        <end position="429"/>
    </location>
</feature>
<proteinExistence type="inferred from homology"/>
<dbReference type="InterPro" id="IPR003945">
    <property type="entry name" value="NU5C-like"/>
</dbReference>
<evidence type="ECO:0000256" key="2">
    <source>
        <dbReference type="ARBA" id="ARBA00012944"/>
    </source>
</evidence>
<dbReference type="InterPro" id="IPR001516">
    <property type="entry name" value="Proton_antipo_N"/>
</dbReference>
<dbReference type="GO" id="GO:0042773">
    <property type="term" value="P:ATP synthesis coupled electron transport"/>
    <property type="evidence" value="ECO:0007669"/>
    <property type="project" value="InterPro"/>
</dbReference>
<dbReference type="GO" id="GO:0015990">
    <property type="term" value="P:electron transport coupled proton transport"/>
    <property type="evidence" value="ECO:0007669"/>
    <property type="project" value="TreeGrafter"/>
</dbReference>
<dbReference type="AlphaFoldDB" id="M9WDX9"/>
<evidence type="ECO:0000256" key="7">
    <source>
        <dbReference type="ARBA" id="ARBA00049551"/>
    </source>
</evidence>
<dbReference type="GO" id="GO:0008137">
    <property type="term" value="F:NADH dehydrogenase (ubiquinone) activity"/>
    <property type="evidence" value="ECO:0007669"/>
    <property type="project" value="UniProtKB-EC"/>
</dbReference>
<dbReference type="PANTHER" id="PTHR42829">
    <property type="entry name" value="NADH-UBIQUINONE OXIDOREDUCTASE CHAIN 5"/>
    <property type="match status" value="1"/>
</dbReference>
<dbReference type="Pfam" id="PF00361">
    <property type="entry name" value="Proton_antipo_M"/>
    <property type="match status" value="1"/>
</dbReference>
<evidence type="ECO:0000259" key="9">
    <source>
        <dbReference type="Pfam" id="PF00361"/>
    </source>
</evidence>
<dbReference type="Pfam" id="PF00662">
    <property type="entry name" value="Proton_antipo_N"/>
    <property type="match status" value="1"/>
</dbReference>
<keyword evidence="5 8" id="KW-1133">Transmembrane helix</keyword>
<sequence>MMLTFISMMLMILMMFAPSLMMSKLSILQEWLIMTTFFGSVSLPLIMDLYSMIMSLTVLLISLNVMLFSATYMKHELFITRFNALLFMFVLSMLMLIFIPHLMILLVGWDGLGLSSFLLVIFYPSKSSLSAGLITILTNRIGDATIILAISLLITNSTLSPFVKFSFSVIPAMLIYTAACTKSAQMPFSSWLPAAMAAPTPVSALVHSSTLVTAGIYLMLRFWPSLYKFQSLSSILFSLSIMTLIMASLNACMEMDMKKIIALSTLSQLGLMMLTLALNLPLLAFFHLITHAIFKSLLFIGAGSLIAFYSHSQEMREISNMPFYTSFLIPPMIISLMALAGTPFLSAFYSKESIIESSVWLSSGIMVSMAMTSAVLLTPLYSLRLASAIIISPAKTTPLFTLPTPLLSLTSASYFLSSMAMSLGFYLTWLMLPPHEIPSSLTLKLTPMGLLIISIMMFTYNFPQTKLIRHTLTSMWFLTNMTKSISSFKLHFDINLSSLEMLWISKTTLYPAPSLMMKMYSSLPKTSVLPISAMILFIPLLLMIYMCSLSLYKT</sequence>
<protein>
    <recommendedName>
        <fullName evidence="3 8">NADH-ubiquinone oxidoreductase chain 5</fullName>
        <ecNumber evidence="2 8">7.1.1.2</ecNumber>
    </recommendedName>
</protein>
<evidence type="ECO:0000256" key="5">
    <source>
        <dbReference type="ARBA" id="ARBA00022989"/>
    </source>
</evidence>
<keyword evidence="8" id="KW-0830">Ubiquinone</keyword>
<comment type="subcellular location">
    <subcellularLocation>
        <location evidence="1">Membrane</location>
        <topology evidence="1">Multi-pass membrane protein</topology>
    </subcellularLocation>
</comment>
<evidence type="ECO:0000256" key="1">
    <source>
        <dbReference type="ARBA" id="ARBA00004141"/>
    </source>
</evidence>
<evidence type="ECO:0000256" key="4">
    <source>
        <dbReference type="ARBA" id="ARBA00022692"/>
    </source>
</evidence>
<feature type="transmembrane region" description="Helical" evidence="8">
    <location>
        <begin position="137"/>
        <end position="155"/>
    </location>
</feature>
<evidence type="ECO:0000256" key="6">
    <source>
        <dbReference type="ARBA" id="ARBA00023136"/>
    </source>
</evidence>
<geneLocation type="mitochondrion" evidence="11"/>
<feature type="transmembrane region" description="Helical" evidence="8">
    <location>
        <begin position="441"/>
        <end position="460"/>
    </location>
</feature>
<comment type="similarity">
    <text evidence="8">Belongs to the complex I subunit 5 family.</text>
</comment>
<evidence type="ECO:0000313" key="11">
    <source>
        <dbReference type="EMBL" id="AGJ89730.1"/>
    </source>
</evidence>
<keyword evidence="6 8" id="KW-0472">Membrane</keyword>
<evidence type="ECO:0000256" key="3">
    <source>
        <dbReference type="ARBA" id="ARBA00021096"/>
    </source>
</evidence>
<feature type="transmembrane region" description="Helical" evidence="8">
    <location>
        <begin position="82"/>
        <end position="100"/>
    </location>
</feature>